<dbReference type="InterPro" id="IPR019897">
    <property type="entry name" value="RidA_CS"/>
</dbReference>
<dbReference type="EMBL" id="FNEH01000009">
    <property type="protein sequence ID" value="SDI60091.1"/>
    <property type="molecule type" value="Genomic_DNA"/>
</dbReference>
<accession>A0A1G6RX75</accession>
<sequence>MAKEIIHTDQAPAAVGAYSQAVKTGNTVYLSGQIAIDPETQEIIEGGVEKQAKRVLENLKAVLAAADCTFKDVVKSEIFLDNINDFSAVNDIYAEYFQEEPPARACVEVGSLPKGVAVEISLVAVK</sequence>
<evidence type="ECO:0000313" key="7">
    <source>
        <dbReference type="EMBL" id="TDS27585.1"/>
    </source>
</evidence>
<dbReference type="PANTHER" id="PTHR11803:SF58">
    <property type="entry name" value="PROTEIN HMF1-RELATED"/>
    <property type="match status" value="1"/>
</dbReference>
<dbReference type="OrthoDB" id="9803101at2"/>
<evidence type="ECO:0000313" key="12">
    <source>
        <dbReference type="Proteomes" id="UP000247389"/>
    </source>
</evidence>
<dbReference type="FunFam" id="3.30.1330.40:FF:000001">
    <property type="entry name" value="L-PSP family endoribonuclease"/>
    <property type="match status" value="1"/>
</dbReference>
<dbReference type="Pfam" id="PF01042">
    <property type="entry name" value="Ribonuc_L-PSP"/>
    <property type="match status" value="1"/>
</dbReference>
<evidence type="ECO:0000313" key="5">
    <source>
        <dbReference type="EMBL" id="SDI60091.1"/>
    </source>
</evidence>
<keyword evidence="11" id="KW-1185">Reference proteome</keyword>
<evidence type="ECO:0000313" key="2">
    <source>
        <dbReference type="EMBL" id="PXV67968.1"/>
    </source>
</evidence>
<dbReference type="EMBL" id="FMYT01000026">
    <property type="protein sequence ID" value="SDD09189.1"/>
    <property type="molecule type" value="Genomic_DNA"/>
</dbReference>
<evidence type="ECO:0000313" key="11">
    <source>
        <dbReference type="Proteomes" id="UP000199519"/>
    </source>
</evidence>
<dbReference type="Proteomes" id="UP000247389">
    <property type="component" value="Unassembled WGS sequence"/>
</dbReference>
<reference evidence="7 14" key="3">
    <citation type="submission" date="2019-03" db="EMBL/GenBank/DDBJ databases">
        <title>Deep subsurface shale carbon reservoir microbial communities from Ohio and West Virginia, USA.</title>
        <authorList>
            <person name="Wrighton K."/>
        </authorList>
    </citation>
    <scope>NUCLEOTIDE SEQUENCE [LARGE SCALE GENOMIC DNA]</scope>
    <source>
        <strain evidence="7 14">UTICA-S4D12</strain>
    </source>
</reference>
<evidence type="ECO:0000313" key="3">
    <source>
        <dbReference type="EMBL" id="SDD09189.1"/>
    </source>
</evidence>
<name>A0A1G6RX75_9FIRM</name>
<dbReference type="GeneID" id="57012790"/>
<dbReference type="InterPro" id="IPR006056">
    <property type="entry name" value="RidA"/>
</dbReference>
<evidence type="ECO:0000256" key="1">
    <source>
        <dbReference type="ARBA" id="ARBA00010552"/>
    </source>
</evidence>
<organism evidence="3 15">
    <name type="scientific">Halanaerobium congolense</name>
    <dbReference type="NCBI Taxonomy" id="54121"/>
    <lineage>
        <taxon>Bacteria</taxon>
        <taxon>Bacillati</taxon>
        <taxon>Bacillota</taxon>
        <taxon>Clostridia</taxon>
        <taxon>Halanaerobiales</taxon>
        <taxon>Halanaerobiaceae</taxon>
        <taxon>Halanaerobium</taxon>
    </lineage>
</organism>
<reference evidence="5 10" key="2">
    <citation type="submission" date="2016-10" db="EMBL/GenBank/DDBJ databases">
        <authorList>
            <person name="de Groot N.N."/>
        </authorList>
    </citation>
    <scope>NUCLEOTIDE SEQUENCE [LARGE SCALE GENOMIC DNA]</scope>
    <source>
        <strain evidence="5 10">WG7</strain>
    </source>
</reference>
<dbReference type="InterPro" id="IPR006175">
    <property type="entry name" value="YjgF/YER057c/UK114"/>
</dbReference>
<dbReference type="EMBL" id="FOHG01000010">
    <property type="protein sequence ID" value="SES88711.1"/>
    <property type="molecule type" value="Genomic_DNA"/>
</dbReference>
<gene>
    <name evidence="7" type="ORF">BY453_1264</name>
    <name evidence="8" type="ORF">C7954_1164</name>
    <name evidence="2" type="ORF">C8C78_10694</name>
    <name evidence="3" type="ORF">SAMN04488597_1264</name>
    <name evidence="4" type="ORF">SAMN04488598_1105</name>
    <name evidence="6" type="ORF">SAMN04515652_1105</name>
    <name evidence="5" type="ORF">SAMN04515654_10980</name>
</gene>
<dbReference type="Proteomes" id="UP000198612">
    <property type="component" value="Unassembled WGS sequence"/>
</dbReference>
<dbReference type="Proteomes" id="UP000295472">
    <property type="component" value="Unassembled WGS sequence"/>
</dbReference>
<dbReference type="InterPro" id="IPR035959">
    <property type="entry name" value="RutC-like_sf"/>
</dbReference>
<dbReference type="SUPFAM" id="SSF55298">
    <property type="entry name" value="YjgF-like"/>
    <property type="match status" value="1"/>
</dbReference>
<dbReference type="AlphaFoldDB" id="A0A1G6RX75"/>
<dbReference type="Proteomes" id="UP000324896">
    <property type="component" value="Unassembled WGS sequence"/>
</dbReference>
<dbReference type="NCBIfam" id="TIGR00004">
    <property type="entry name" value="Rid family detoxifying hydrolase"/>
    <property type="match status" value="1"/>
</dbReference>
<dbReference type="PANTHER" id="PTHR11803">
    <property type="entry name" value="2-IMINOBUTANOATE/2-IMINOPROPANOATE DEAMINASE RIDA"/>
    <property type="match status" value="1"/>
</dbReference>
<reference evidence="9 11" key="1">
    <citation type="submission" date="2016-10" db="EMBL/GenBank/DDBJ databases">
        <authorList>
            <person name="Varghese N."/>
            <person name="Submissions S."/>
        </authorList>
    </citation>
    <scope>NUCLEOTIDE SEQUENCE [LARGE SCALE GENOMIC DNA]</scope>
    <source>
        <strain evidence="3 15">WG10</strain>
        <strain evidence="4 11">WG2</strain>
        <strain evidence="6 9">WG5</strain>
    </source>
</reference>
<reference evidence="8 13" key="4">
    <citation type="submission" date="2019-03" db="EMBL/GenBank/DDBJ databases">
        <title>Subsurface microbial communities from deep shales in Ohio and West Virginia, USA.</title>
        <authorList>
            <person name="Wrighton K."/>
        </authorList>
    </citation>
    <scope>NUCLEOTIDE SEQUENCE [LARGE SCALE GENOMIC DNA]</scope>
    <source>
        <strain evidence="8 13">DSMZ 11287</strain>
        <strain evidence="2 12">MSL28</strain>
    </source>
</reference>
<dbReference type="EMBL" id="FNBJ01000010">
    <property type="protein sequence ID" value="SDF33130.1"/>
    <property type="molecule type" value="Genomic_DNA"/>
</dbReference>
<dbReference type="GO" id="GO:0005829">
    <property type="term" value="C:cytosol"/>
    <property type="evidence" value="ECO:0007669"/>
    <property type="project" value="TreeGrafter"/>
</dbReference>
<evidence type="ECO:0000313" key="6">
    <source>
        <dbReference type="EMBL" id="SES88711.1"/>
    </source>
</evidence>
<evidence type="ECO:0000313" key="9">
    <source>
        <dbReference type="Proteomes" id="UP000198612"/>
    </source>
</evidence>
<protein>
    <submittedName>
        <fullName evidence="7">2-iminobutanoate/2-iminopropanoate deaminase</fullName>
    </submittedName>
    <submittedName>
        <fullName evidence="3">Endoribonuclease L-PSP</fullName>
    </submittedName>
</protein>
<dbReference type="RefSeq" id="WP_073157770.1">
    <property type="nucleotide sequence ID" value="NZ_FMYT01000026.1"/>
</dbReference>
<dbReference type="Proteomes" id="UP000199519">
    <property type="component" value="Unassembled WGS sequence"/>
</dbReference>
<dbReference type="PROSITE" id="PS01094">
    <property type="entry name" value="UPF0076"/>
    <property type="match status" value="1"/>
</dbReference>
<dbReference type="Gene3D" id="3.30.1330.40">
    <property type="entry name" value="RutC-like"/>
    <property type="match status" value="1"/>
</dbReference>
<comment type="similarity">
    <text evidence="1">Belongs to the RutC family.</text>
</comment>
<proteinExistence type="inferred from homology"/>
<evidence type="ECO:0000313" key="15">
    <source>
        <dbReference type="Proteomes" id="UP000324896"/>
    </source>
</evidence>
<evidence type="ECO:0000313" key="4">
    <source>
        <dbReference type="EMBL" id="SDF33130.1"/>
    </source>
</evidence>
<evidence type="ECO:0000313" key="8">
    <source>
        <dbReference type="EMBL" id="TDX43558.1"/>
    </source>
</evidence>
<dbReference type="Proteomes" id="UP000295758">
    <property type="component" value="Unassembled WGS sequence"/>
</dbReference>
<evidence type="ECO:0000313" key="10">
    <source>
        <dbReference type="Proteomes" id="UP000198945"/>
    </source>
</evidence>
<dbReference type="CDD" id="cd00448">
    <property type="entry name" value="YjgF_YER057c_UK114_family"/>
    <property type="match status" value="1"/>
</dbReference>
<dbReference type="EMBL" id="SOAA01000026">
    <property type="protein sequence ID" value="TDS27585.1"/>
    <property type="molecule type" value="Genomic_DNA"/>
</dbReference>
<evidence type="ECO:0000313" key="14">
    <source>
        <dbReference type="Proteomes" id="UP000295758"/>
    </source>
</evidence>
<evidence type="ECO:0000313" key="13">
    <source>
        <dbReference type="Proteomes" id="UP000295472"/>
    </source>
</evidence>
<dbReference type="EMBL" id="SOEF01000016">
    <property type="protein sequence ID" value="TDX43558.1"/>
    <property type="molecule type" value="Genomic_DNA"/>
</dbReference>
<dbReference type="EMBL" id="QICM01000006">
    <property type="protein sequence ID" value="PXV67968.1"/>
    <property type="molecule type" value="Genomic_DNA"/>
</dbReference>
<dbReference type="STRING" id="54121.SAMN04515653_13012"/>
<dbReference type="GO" id="GO:0019239">
    <property type="term" value="F:deaminase activity"/>
    <property type="evidence" value="ECO:0007669"/>
    <property type="project" value="TreeGrafter"/>
</dbReference>
<dbReference type="Proteomes" id="UP000198945">
    <property type="component" value="Unassembled WGS sequence"/>
</dbReference>